<dbReference type="Gene3D" id="3.30.40.10">
    <property type="entry name" value="Zinc/RING finger domain, C3HC4 (zinc finger)"/>
    <property type="match status" value="1"/>
</dbReference>
<dbReference type="InterPro" id="IPR050143">
    <property type="entry name" value="TRIM/RBCC"/>
</dbReference>
<dbReference type="InterPro" id="IPR003879">
    <property type="entry name" value="Butyrophylin_SPRY"/>
</dbReference>
<dbReference type="SUPFAM" id="SSF49899">
    <property type="entry name" value="Concanavalin A-like lectins/glucanases"/>
    <property type="match status" value="1"/>
</dbReference>
<dbReference type="CDD" id="cd15821">
    <property type="entry name" value="SPRY_PRY_RFPL"/>
    <property type="match status" value="1"/>
</dbReference>
<dbReference type="Pfam" id="PF13765">
    <property type="entry name" value="PRY"/>
    <property type="match status" value="1"/>
</dbReference>
<evidence type="ECO:0000313" key="6">
    <source>
        <dbReference type="EMBL" id="KAF6267688.1"/>
    </source>
</evidence>
<protein>
    <submittedName>
        <fullName evidence="6">Ret finger protein like 4A</fullName>
    </submittedName>
</protein>
<dbReference type="InterPro" id="IPR013083">
    <property type="entry name" value="Znf_RING/FYVE/PHD"/>
</dbReference>
<organism evidence="6 7">
    <name type="scientific">Pipistrellus kuhlii</name>
    <name type="common">Kuhl's pipistrelle</name>
    <dbReference type="NCBI Taxonomy" id="59472"/>
    <lineage>
        <taxon>Eukaryota</taxon>
        <taxon>Metazoa</taxon>
        <taxon>Chordata</taxon>
        <taxon>Craniata</taxon>
        <taxon>Vertebrata</taxon>
        <taxon>Euteleostomi</taxon>
        <taxon>Mammalia</taxon>
        <taxon>Eutheria</taxon>
        <taxon>Laurasiatheria</taxon>
        <taxon>Chiroptera</taxon>
        <taxon>Yangochiroptera</taxon>
        <taxon>Vespertilionidae</taxon>
        <taxon>Pipistrellus</taxon>
    </lineage>
</organism>
<dbReference type="InterPro" id="IPR006574">
    <property type="entry name" value="PRY"/>
</dbReference>
<keyword evidence="3" id="KW-0862">Zinc</keyword>
<evidence type="ECO:0000256" key="4">
    <source>
        <dbReference type="SAM" id="MobiDB-lite"/>
    </source>
</evidence>
<sequence length="357" mass="38067">MAQQFKKAASCSVCFRYFEDPVKLRCSFTCCRRCLPALPKAPGGEGLLCSNCSRVSREEDIKPHRVLCSLASKIKEMEPQLTAILQMDPRIRKFQVDVTLDLDTAHDYLVISEDLRRVRIGGDSQERPAHPGRFSDSPCVLGAPRFTSGRHYWEVDVAGSRTWSVGLCREAAPRQGDVVLSDERGFWTVICSGGRLVAGTQHPRGLLVPPRLRRLGLFLDMDLGTLSFYHVADGSHVFTFPGVPAAEPLRPFLGPAGSSEDGESWLAICPCAPVPAGLGSLGRGPGLESGGGEGDREALSSGSRAPGPGLESGGGEGDREALSSGSRTRAPCARAPLWPRAPPVAAGEGGAPARPAE</sequence>
<comment type="caution">
    <text evidence="6">The sequence shown here is derived from an EMBL/GenBank/DDBJ whole genome shotgun (WGS) entry which is preliminary data.</text>
</comment>
<keyword evidence="2" id="KW-0863">Zinc-finger</keyword>
<dbReference type="EMBL" id="JACAGB010000136">
    <property type="protein sequence ID" value="KAF6267688.1"/>
    <property type="molecule type" value="Genomic_DNA"/>
</dbReference>
<evidence type="ECO:0000256" key="3">
    <source>
        <dbReference type="ARBA" id="ARBA00022833"/>
    </source>
</evidence>
<dbReference type="InterPro" id="IPR003877">
    <property type="entry name" value="SPRY_dom"/>
</dbReference>
<dbReference type="FunFam" id="2.60.120.920:FF:000004">
    <property type="entry name" value="Butyrophilin subfamily 1 member A1"/>
    <property type="match status" value="1"/>
</dbReference>
<feature type="region of interest" description="Disordered" evidence="4">
    <location>
        <begin position="282"/>
        <end position="357"/>
    </location>
</feature>
<dbReference type="GO" id="GO:0008270">
    <property type="term" value="F:zinc ion binding"/>
    <property type="evidence" value="ECO:0007669"/>
    <property type="project" value="UniProtKB-KW"/>
</dbReference>
<dbReference type="Pfam" id="PF00622">
    <property type="entry name" value="SPRY"/>
    <property type="match status" value="1"/>
</dbReference>
<dbReference type="InterPro" id="IPR043136">
    <property type="entry name" value="B30.2/SPRY_sf"/>
</dbReference>
<accession>A0A7J7QUV0</accession>
<feature type="domain" description="B30.2/SPRY" evidence="5">
    <location>
        <begin position="78"/>
        <end position="271"/>
    </location>
</feature>
<proteinExistence type="predicted"/>
<evidence type="ECO:0000313" key="7">
    <source>
        <dbReference type="Proteomes" id="UP000558488"/>
    </source>
</evidence>
<dbReference type="PRINTS" id="PR01407">
    <property type="entry name" value="BUTYPHLNCDUF"/>
</dbReference>
<dbReference type="InterPro" id="IPR037960">
    <property type="entry name" value="SPRY/PRY_RFPL"/>
</dbReference>
<dbReference type="InterPro" id="IPR001870">
    <property type="entry name" value="B30.2/SPRY"/>
</dbReference>
<reference evidence="6 7" key="1">
    <citation type="journal article" date="2020" name="Nature">
        <title>Six reference-quality genomes reveal evolution of bat adaptations.</title>
        <authorList>
            <person name="Jebb D."/>
            <person name="Huang Z."/>
            <person name="Pippel M."/>
            <person name="Hughes G.M."/>
            <person name="Lavrichenko K."/>
            <person name="Devanna P."/>
            <person name="Winkler S."/>
            <person name="Jermiin L.S."/>
            <person name="Skirmuntt E.C."/>
            <person name="Katzourakis A."/>
            <person name="Burkitt-Gray L."/>
            <person name="Ray D.A."/>
            <person name="Sullivan K.A.M."/>
            <person name="Roscito J.G."/>
            <person name="Kirilenko B.M."/>
            <person name="Davalos L.M."/>
            <person name="Corthals A.P."/>
            <person name="Power M.L."/>
            <person name="Jones G."/>
            <person name="Ransome R.D."/>
            <person name="Dechmann D.K.N."/>
            <person name="Locatelli A.G."/>
            <person name="Puechmaille S.J."/>
            <person name="Fedrigo O."/>
            <person name="Jarvis E.D."/>
            <person name="Hiller M."/>
            <person name="Vernes S.C."/>
            <person name="Myers E.W."/>
            <person name="Teeling E.C."/>
        </authorList>
    </citation>
    <scope>NUCLEOTIDE SEQUENCE [LARGE SCALE GENOMIC DNA]</scope>
    <source>
        <strain evidence="6">MPipKuh1</strain>
        <tissue evidence="6">Flight muscle</tissue>
    </source>
</reference>
<dbReference type="SUPFAM" id="SSF57850">
    <property type="entry name" value="RING/U-box"/>
    <property type="match status" value="1"/>
</dbReference>
<evidence type="ECO:0000259" key="5">
    <source>
        <dbReference type="PROSITE" id="PS50188"/>
    </source>
</evidence>
<dbReference type="Pfam" id="PF15227">
    <property type="entry name" value="zf-C3HC4_4"/>
    <property type="match status" value="1"/>
</dbReference>
<dbReference type="OrthoDB" id="128536at2759"/>
<dbReference type="AlphaFoldDB" id="A0A7J7QUV0"/>
<name>A0A7J7QUV0_PIPKU</name>
<dbReference type="PANTHER" id="PTHR24103">
    <property type="entry name" value="E3 UBIQUITIN-PROTEIN LIGASE TRIM"/>
    <property type="match status" value="1"/>
</dbReference>
<dbReference type="SMART" id="SM00449">
    <property type="entry name" value="SPRY"/>
    <property type="match status" value="1"/>
</dbReference>
<evidence type="ECO:0000256" key="2">
    <source>
        <dbReference type="ARBA" id="ARBA00022771"/>
    </source>
</evidence>
<dbReference type="InterPro" id="IPR022723">
    <property type="entry name" value="RDM_domain_RFPL"/>
</dbReference>
<dbReference type="InterPro" id="IPR013320">
    <property type="entry name" value="ConA-like_dom_sf"/>
</dbReference>
<dbReference type="SMART" id="SM00589">
    <property type="entry name" value="PRY"/>
    <property type="match status" value="1"/>
</dbReference>
<gene>
    <name evidence="6" type="ORF">mPipKuh1_014806</name>
</gene>
<dbReference type="Gene3D" id="2.60.120.920">
    <property type="match status" value="1"/>
</dbReference>
<evidence type="ECO:0000256" key="1">
    <source>
        <dbReference type="ARBA" id="ARBA00022723"/>
    </source>
</evidence>
<dbReference type="Pfam" id="PF11002">
    <property type="entry name" value="RDM"/>
    <property type="match status" value="1"/>
</dbReference>
<dbReference type="PROSITE" id="PS50188">
    <property type="entry name" value="B302_SPRY"/>
    <property type="match status" value="1"/>
</dbReference>
<dbReference type="Proteomes" id="UP000558488">
    <property type="component" value="Unassembled WGS sequence"/>
</dbReference>
<feature type="compositionally biased region" description="Low complexity" evidence="4">
    <location>
        <begin position="343"/>
        <end position="357"/>
    </location>
</feature>
<keyword evidence="1" id="KW-0479">Metal-binding</keyword>
<keyword evidence="7" id="KW-1185">Reference proteome</keyword>
<feature type="compositionally biased region" description="Gly residues" evidence="4">
    <location>
        <begin position="282"/>
        <end position="292"/>
    </location>
</feature>